<evidence type="ECO:0000256" key="4">
    <source>
        <dbReference type="ARBA" id="ARBA00023235"/>
    </source>
</evidence>
<accession>A0A644WT12</accession>
<dbReference type="PANTHER" id="PTHR30268:SF0">
    <property type="entry name" value="L-RHAMNOSE ISOMERASE"/>
    <property type="match status" value="1"/>
</dbReference>
<dbReference type="NCBIfam" id="NF002203">
    <property type="entry name" value="PRK01076.1"/>
    <property type="match status" value="1"/>
</dbReference>
<proteinExistence type="inferred from homology"/>
<keyword evidence="4 6" id="KW-0413">Isomerase</keyword>
<comment type="caution">
    <text evidence="6">The sequence shown here is derived from an EMBL/GenBank/DDBJ whole genome shotgun (WGS) entry which is preliminary data.</text>
</comment>
<evidence type="ECO:0000256" key="2">
    <source>
        <dbReference type="ARBA" id="ARBA00022723"/>
    </source>
</evidence>
<protein>
    <submittedName>
        <fullName evidence="6">L-rhamnose isomerase</fullName>
        <ecNumber evidence="6">5.3.1.14</ecNumber>
    </submittedName>
</protein>
<keyword evidence="3" id="KW-0464">Manganese</keyword>
<dbReference type="InterPro" id="IPR036237">
    <property type="entry name" value="Xyl_isomerase-like_sf"/>
</dbReference>
<dbReference type="EMBL" id="VSSQ01001296">
    <property type="protein sequence ID" value="MPM07066.1"/>
    <property type="molecule type" value="Genomic_DNA"/>
</dbReference>
<evidence type="ECO:0000256" key="3">
    <source>
        <dbReference type="ARBA" id="ARBA00023211"/>
    </source>
</evidence>
<evidence type="ECO:0000313" key="6">
    <source>
        <dbReference type="EMBL" id="MPM07066.1"/>
    </source>
</evidence>
<dbReference type="Pfam" id="PF06134">
    <property type="entry name" value="RhaA"/>
    <property type="match status" value="1"/>
</dbReference>
<dbReference type="NCBIfam" id="TIGR01748">
    <property type="entry name" value="rhaA"/>
    <property type="match status" value="1"/>
</dbReference>
<dbReference type="PANTHER" id="PTHR30268">
    <property type="entry name" value="L-RHAMNOSE ISOMERASE"/>
    <property type="match status" value="1"/>
</dbReference>
<dbReference type="HAMAP" id="MF_00541">
    <property type="entry name" value="RhaA"/>
    <property type="match status" value="1"/>
</dbReference>
<dbReference type="AlphaFoldDB" id="A0A644WT12"/>
<dbReference type="Gene3D" id="3.20.20.150">
    <property type="entry name" value="Divalent-metal-dependent TIM barrel enzymes"/>
    <property type="match status" value="1"/>
</dbReference>
<keyword evidence="1" id="KW-0963">Cytoplasm</keyword>
<dbReference type="GO" id="GO:0008740">
    <property type="term" value="F:L-rhamnose isomerase activity"/>
    <property type="evidence" value="ECO:0007669"/>
    <property type="project" value="UniProtKB-EC"/>
</dbReference>
<sequence>MNNKKIMKEEQIKKEFAAAKEQYAALGVDVEKAIEKLNSVSISIHCWQADDVLGFENPDGELTGGIQTTGNYPGKARTIDELKKDIGKVLNLIPGKHRLSLHAIYGDFGGKLVDRDQIEPKHFQTWMNWAKETGAKLDFNSTFFSHSKSGNYSLSSFDPEIRNFWKEHLRRCRRIGEEMGRQQGDACVHNIWIHDGEKDKSVSRIQHRQLLKESLDEVLAEKISTEYLKDSVECKLFGIGSESYVVGSHEFYMGYAVKNNMLLTLDAGHFHPTEGIADKISSVLLFVPEITLHVSRPERWDSDHVVILNDALLELTQEIVRSGQMEKIHIGLDYFDASINRIGAYVVGIRSTQKALLQALLEPTEKLREYENQDNNFQRLAYLEELKAMPWNAVYNYYCLQQGVPVGNEYIKEIESYESEVTSKR</sequence>
<reference evidence="6" key="1">
    <citation type="submission" date="2019-08" db="EMBL/GenBank/DDBJ databases">
        <authorList>
            <person name="Kucharzyk K."/>
            <person name="Murdoch R.W."/>
            <person name="Higgins S."/>
            <person name="Loffler F."/>
        </authorList>
    </citation>
    <scope>NUCLEOTIDE SEQUENCE</scope>
</reference>
<name>A0A644WT12_9ZZZZ</name>
<keyword evidence="5" id="KW-0684">Rhamnose metabolism</keyword>
<dbReference type="GO" id="GO:0019324">
    <property type="term" value="P:L-lyxose metabolic process"/>
    <property type="evidence" value="ECO:0007669"/>
    <property type="project" value="TreeGrafter"/>
</dbReference>
<dbReference type="GO" id="GO:0030145">
    <property type="term" value="F:manganese ion binding"/>
    <property type="evidence" value="ECO:0007669"/>
    <property type="project" value="InterPro"/>
</dbReference>
<dbReference type="GO" id="GO:0019301">
    <property type="term" value="P:rhamnose catabolic process"/>
    <property type="evidence" value="ECO:0007669"/>
    <property type="project" value="TreeGrafter"/>
</dbReference>
<organism evidence="6">
    <name type="scientific">bioreactor metagenome</name>
    <dbReference type="NCBI Taxonomy" id="1076179"/>
    <lineage>
        <taxon>unclassified sequences</taxon>
        <taxon>metagenomes</taxon>
        <taxon>ecological metagenomes</taxon>
    </lineage>
</organism>
<evidence type="ECO:0000256" key="5">
    <source>
        <dbReference type="ARBA" id="ARBA00023308"/>
    </source>
</evidence>
<dbReference type="InterPro" id="IPR009308">
    <property type="entry name" value="Rhamnose_isomerase"/>
</dbReference>
<dbReference type="SUPFAM" id="SSF51658">
    <property type="entry name" value="Xylose isomerase-like"/>
    <property type="match status" value="1"/>
</dbReference>
<keyword evidence="2" id="KW-0479">Metal-binding</keyword>
<dbReference type="EC" id="5.3.1.14" evidence="6"/>
<gene>
    <name evidence="6" type="primary">rhaA_3</name>
    <name evidence="6" type="ORF">SDC9_53371</name>
</gene>
<dbReference type="InterPro" id="IPR050337">
    <property type="entry name" value="L-rhamnose_isomerase"/>
</dbReference>
<evidence type="ECO:0000256" key="1">
    <source>
        <dbReference type="ARBA" id="ARBA00022490"/>
    </source>
</evidence>